<dbReference type="RefSeq" id="WP_083622270.1">
    <property type="nucleotide sequence ID" value="NZ_LR734871.1"/>
</dbReference>
<dbReference type="OrthoDB" id="573993at2"/>
<accession>A0A7Z9BP56</accession>
<sequence length="68" mass="7883">MKLSIDDETTKEMLTEIMVEIIKTRKDLFYDLILEAVEEISLANAIKEGRQDDFVSEEKIFALLDSED</sequence>
<proteinExistence type="predicted"/>
<dbReference type="InterPro" id="IPR057930">
    <property type="entry name" value="Antitoxin_put"/>
</dbReference>
<evidence type="ECO:0000313" key="1">
    <source>
        <dbReference type="EMBL" id="VXD19135.1"/>
    </source>
</evidence>
<dbReference type="AlphaFoldDB" id="A0A7Z9BP56"/>
<name>A0A7Z9BP56_9CYAN</name>
<keyword evidence="2" id="KW-1185">Reference proteome</keyword>
<comment type="caution">
    <text evidence="1">The sequence shown here is derived from an EMBL/GenBank/DDBJ whole genome shotgun (WGS) entry which is preliminary data.</text>
</comment>
<dbReference type="Proteomes" id="UP000184550">
    <property type="component" value="Unassembled WGS sequence"/>
</dbReference>
<evidence type="ECO:0000313" key="2">
    <source>
        <dbReference type="Proteomes" id="UP000184550"/>
    </source>
</evidence>
<organism evidence="1 2">
    <name type="scientific">Planktothrix serta PCC 8927</name>
    <dbReference type="NCBI Taxonomy" id="671068"/>
    <lineage>
        <taxon>Bacteria</taxon>
        <taxon>Bacillati</taxon>
        <taxon>Cyanobacteriota</taxon>
        <taxon>Cyanophyceae</taxon>
        <taxon>Oscillatoriophycideae</taxon>
        <taxon>Oscillatoriales</taxon>
        <taxon>Microcoleaceae</taxon>
        <taxon>Planktothrix</taxon>
    </lineage>
</organism>
<reference evidence="1" key="1">
    <citation type="submission" date="2019-10" db="EMBL/GenBank/DDBJ databases">
        <authorList>
            <consortium name="Genoscope - CEA"/>
            <person name="William W."/>
        </authorList>
    </citation>
    <scope>NUCLEOTIDE SEQUENCE [LARGE SCALE GENOMIC DNA]</scope>
    <source>
        <strain evidence="1">BBR_PRJEB10992</strain>
    </source>
</reference>
<protein>
    <submittedName>
        <fullName evidence="1">Uncharacterized protein</fullName>
    </submittedName>
</protein>
<dbReference type="Pfam" id="PF25734">
    <property type="entry name" value="RelB_like_antitoxin"/>
    <property type="match status" value="1"/>
</dbReference>
<dbReference type="EMBL" id="CZCU02000138">
    <property type="protein sequence ID" value="VXD19135.1"/>
    <property type="molecule type" value="Genomic_DNA"/>
</dbReference>
<gene>
    <name evidence="1" type="ORF">PL8927_620024</name>
</gene>